<feature type="transmembrane region" description="Helical" evidence="6">
    <location>
        <begin position="61"/>
        <end position="86"/>
    </location>
</feature>
<feature type="transmembrane region" description="Helical" evidence="6">
    <location>
        <begin position="27"/>
        <end position="49"/>
    </location>
</feature>
<feature type="transmembrane region" description="Helical" evidence="6">
    <location>
        <begin position="485"/>
        <end position="504"/>
    </location>
</feature>
<feature type="transmembrane region" description="Helical" evidence="6">
    <location>
        <begin position="598"/>
        <end position="619"/>
    </location>
</feature>
<evidence type="ECO:0000313" key="8">
    <source>
        <dbReference type="Proteomes" id="UP000569914"/>
    </source>
</evidence>
<keyword evidence="5 6" id="KW-0472">Membrane</keyword>
<sequence length="665" mass="72627">MDETDSLADDSRTAPVVPHRPTAVRSVVLVLATLVAAGGVAVAAAWQSAQTSLPGRVEADVVTIAMGALLGFVASVSALVTLARLVQVVAFGRRPARESGHRLSADQLDVLTSASRWSLNWAVAALAAVPFSAAISTGVPVAYFLYSPGDFLTANQSSQAWLLTSLIAFLVAILTRFVGSWPSVAVLAGLVAFAGLPPVLTNQVSVGAGHDLATDAATIFTLASSAWFAITWAAGESWRESTVIARYRLVAGIALLLSLATRVGIAAFELVDELPWQSGYGTVLAGLFALLIIVAALWLVRLRTAITPRWDPVLMIFVLGAQAALTAMIPPRYWWPQSAQENYLGFEVPNPPQIAEMLLPGRPNLLFAAAAVAAIGLYGWGFLRLRRRGDHWPVHRMITWTLAWLIVLVVTTSRVWMYSSAMFSWHMAVHMTFNMLVPVLIVLSGPITLLQRAARVSRPGEPYRIRDAVNAFLQLRPTRLITHPLVVWVIFIGSFYALYFSGLFDTAMKYHWAHQLMTLHFLIIGCLFYGLAVGVDAPPRPIPHVAKLGFVFAAMPFHAFFAVAVLSGGSIIGENFYTSLDLAWPHDLAADQQVGGQIAWATGELPLLIIIVALVAQWFRSDQREARRKDRTVRGRDDELDAYNTMLAELARRESDREVVRDDRH</sequence>
<feature type="transmembrane region" description="Helical" evidence="6">
    <location>
        <begin position="247"/>
        <end position="268"/>
    </location>
</feature>
<protein>
    <submittedName>
        <fullName evidence="7">Putative copper resistance protein D</fullName>
    </submittedName>
</protein>
<dbReference type="InterPro" id="IPR019108">
    <property type="entry name" value="Caa3_assmbl_CtaG-rel"/>
</dbReference>
<keyword evidence="8" id="KW-1185">Reference proteome</keyword>
<feature type="transmembrane region" description="Helical" evidence="6">
    <location>
        <begin position="397"/>
        <end position="416"/>
    </location>
</feature>
<reference evidence="7 8" key="1">
    <citation type="submission" date="2020-07" db="EMBL/GenBank/DDBJ databases">
        <title>Sequencing the genomes of 1000 actinobacteria strains.</title>
        <authorList>
            <person name="Klenk H.-P."/>
        </authorList>
    </citation>
    <scope>NUCLEOTIDE SEQUENCE [LARGE SCALE GENOMIC DNA]</scope>
    <source>
        <strain evidence="7 8">DSM 22083</strain>
    </source>
</reference>
<dbReference type="EMBL" id="JACCBU010000001">
    <property type="protein sequence ID" value="NYE75047.1"/>
    <property type="molecule type" value="Genomic_DNA"/>
</dbReference>
<comment type="subcellular location">
    <subcellularLocation>
        <location evidence="1">Cell membrane</location>
        <topology evidence="1">Multi-pass membrane protein</topology>
    </subcellularLocation>
</comment>
<feature type="transmembrane region" description="Helical" evidence="6">
    <location>
        <begin position="184"/>
        <end position="204"/>
    </location>
</feature>
<dbReference type="Pfam" id="PF09678">
    <property type="entry name" value="Caa3_CtaG"/>
    <property type="match status" value="1"/>
</dbReference>
<feature type="transmembrane region" description="Helical" evidence="6">
    <location>
        <begin position="280"/>
        <end position="300"/>
    </location>
</feature>
<keyword evidence="4 6" id="KW-1133">Transmembrane helix</keyword>
<name>A0A7Y9LEJ8_9ACTN</name>
<proteinExistence type="predicted"/>
<feature type="transmembrane region" description="Helical" evidence="6">
    <location>
        <begin position="121"/>
        <end position="146"/>
    </location>
</feature>
<dbReference type="AlphaFoldDB" id="A0A7Y9LEJ8"/>
<evidence type="ECO:0000256" key="1">
    <source>
        <dbReference type="ARBA" id="ARBA00004651"/>
    </source>
</evidence>
<comment type="caution">
    <text evidence="7">The sequence shown here is derived from an EMBL/GenBank/DDBJ whole genome shotgun (WGS) entry which is preliminary data.</text>
</comment>
<evidence type="ECO:0000256" key="5">
    <source>
        <dbReference type="ARBA" id="ARBA00023136"/>
    </source>
</evidence>
<feature type="transmembrane region" description="Helical" evidence="6">
    <location>
        <begin position="516"/>
        <end position="536"/>
    </location>
</feature>
<keyword evidence="2" id="KW-1003">Cell membrane</keyword>
<feature type="transmembrane region" description="Helical" evidence="6">
    <location>
        <begin position="548"/>
        <end position="572"/>
    </location>
</feature>
<evidence type="ECO:0000256" key="4">
    <source>
        <dbReference type="ARBA" id="ARBA00022989"/>
    </source>
</evidence>
<accession>A0A7Y9LEJ8</accession>
<dbReference type="Proteomes" id="UP000569914">
    <property type="component" value="Unassembled WGS sequence"/>
</dbReference>
<feature type="transmembrane region" description="Helical" evidence="6">
    <location>
        <begin position="216"/>
        <end position="235"/>
    </location>
</feature>
<organism evidence="7 8">
    <name type="scientific">Microlunatus parietis</name>
    <dbReference type="NCBI Taxonomy" id="682979"/>
    <lineage>
        <taxon>Bacteria</taxon>
        <taxon>Bacillati</taxon>
        <taxon>Actinomycetota</taxon>
        <taxon>Actinomycetes</taxon>
        <taxon>Propionibacteriales</taxon>
        <taxon>Propionibacteriaceae</taxon>
        <taxon>Microlunatus</taxon>
    </lineage>
</organism>
<feature type="transmembrane region" description="Helical" evidence="6">
    <location>
        <begin position="312"/>
        <end position="329"/>
    </location>
</feature>
<feature type="transmembrane region" description="Helical" evidence="6">
    <location>
        <begin position="158"/>
        <end position="177"/>
    </location>
</feature>
<gene>
    <name evidence="7" type="ORF">BKA15_006376</name>
</gene>
<dbReference type="GO" id="GO:0005886">
    <property type="term" value="C:plasma membrane"/>
    <property type="evidence" value="ECO:0007669"/>
    <property type="project" value="UniProtKB-SubCell"/>
</dbReference>
<feature type="transmembrane region" description="Helical" evidence="6">
    <location>
        <begin position="365"/>
        <end position="385"/>
    </location>
</feature>
<feature type="transmembrane region" description="Helical" evidence="6">
    <location>
        <begin position="428"/>
        <end position="450"/>
    </location>
</feature>
<dbReference type="RefSeq" id="WP_179757620.1">
    <property type="nucleotide sequence ID" value="NZ_JACCBU010000001.1"/>
</dbReference>
<evidence type="ECO:0000256" key="3">
    <source>
        <dbReference type="ARBA" id="ARBA00022692"/>
    </source>
</evidence>
<keyword evidence="3 6" id="KW-0812">Transmembrane</keyword>
<evidence type="ECO:0000313" key="7">
    <source>
        <dbReference type="EMBL" id="NYE75047.1"/>
    </source>
</evidence>
<evidence type="ECO:0000256" key="6">
    <source>
        <dbReference type="SAM" id="Phobius"/>
    </source>
</evidence>
<evidence type="ECO:0000256" key="2">
    <source>
        <dbReference type="ARBA" id="ARBA00022475"/>
    </source>
</evidence>